<name>A0A2P6TG21_CHLSO</name>
<feature type="transmembrane region" description="Helical" evidence="13">
    <location>
        <begin position="623"/>
        <end position="646"/>
    </location>
</feature>
<dbReference type="STRING" id="3076.A0A2P6TG21"/>
<dbReference type="GO" id="GO:0006355">
    <property type="term" value="P:regulation of DNA-templated transcription"/>
    <property type="evidence" value="ECO:0007669"/>
    <property type="project" value="InterPro"/>
</dbReference>
<dbReference type="PANTHER" id="PTHR31600:SF2">
    <property type="entry name" value="GAMETE ENRICHED GENE 10 PROTEIN-RELATED"/>
    <property type="match status" value="1"/>
</dbReference>
<feature type="transmembrane region" description="Helical" evidence="13">
    <location>
        <begin position="658"/>
        <end position="682"/>
    </location>
</feature>
<evidence type="ECO:0000313" key="15">
    <source>
        <dbReference type="EMBL" id="PRW33063.1"/>
    </source>
</evidence>
<keyword evidence="3" id="KW-0157">Chromophore</keyword>
<dbReference type="InterPro" id="IPR002146">
    <property type="entry name" value="ATP_synth_b/b'su_bac/chlpt"/>
</dbReference>
<dbReference type="Proteomes" id="UP000239899">
    <property type="component" value="Unassembled WGS sequence"/>
</dbReference>
<feature type="transmembrane region" description="Helical" evidence="13">
    <location>
        <begin position="2201"/>
        <end position="2219"/>
    </location>
</feature>
<dbReference type="InterPro" id="IPR035965">
    <property type="entry name" value="PAS-like_dom_sf"/>
</dbReference>
<feature type="region of interest" description="Disordered" evidence="12">
    <location>
        <begin position="1655"/>
        <end position="1720"/>
    </location>
</feature>
<keyword evidence="8 13" id="KW-1133">Transmembrane helix</keyword>
<dbReference type="Pfam" id="PF00430">
    <property type="entry name" value="ATP-synt_B"/>
    <property type="match status" value="1"/>
</dbReference>
<keyword evidence="15" id="KW-0966">Cell projection</keyword>
<gene>
    <name evidence="15" type="ORF">C2E21_8005</name>
</gene>
<dbReference type="GO" id="GO:0015078">
    <property type="term" value="F:proton transmembrane transporter activity"/>
    <property type="evidence" value="ECO:0007669"/>
    <property type="project" value="InterPro"/>
</dbReference>
<comment type="caution">
    <text evidence="15">The sequence shown here is derived from an EMBL/GenBank/DDBJ whole genome shotgun (WGS) entry which is preliminary data.</text>
</comment>
<evidence type="ECO:0000256" key="7">
    <source>
        <dbReference type="ARBA" id="ARBA00022781"/>
    </source>
</evidence>
<evidence type="ECO:0000259" key="14">
    <source>
        <dbReference type="PROSITE" id="PS50112"/>
    </source>
</evidence>
<comment type="function">
    <text evidence="11">F(1)F(0) ATP synthase produces ATP from ADP in the presence of a proton or sodium gradient. F-type ATPases consist of two structural domains, F(1) containing the extramembraneous catalytic core and F(0) containing the membrane proton channel, linked together by a central stalk and a peripheral stalk. During catalysis, ATP synthesis in the catalytic domain of F(1) is coupled via a rotary mechanism of the central stalk subunits to proton translocation.</text>
</comment>
<feature type="transmembrane region" description="Helical" evidence="13">
    <location>
        <begin position="751"/>
        <end position="772"/>
    </location>
</feature>
<feature type="transmembrane region" description="Helical" evidence="13">
    <location>
        <begin position="707"/>
        <end position="730"/>
    </location>
</feature>
<dbReference type="CDD" id="cd21075">
    <property type="entry name" value="DBD_XPA-like"/>
    <property type="match status" value="1"/>
</dbReference>
<evidence type="ECO:0000256" key="9">
    <source>
        <dbReference type="ARBA" id="ARBA00023065"/>
    </source>
</evidence>
<evidence type="ECO:0000256" key="6">
    <source>
        <dbReference type="ARBA" id="ARBA00022692"/>
    </source>
</evidence>
<feature type="transmembrane region" description="Helical" evidence="13">
    <location>
        <begin position="2310"/>
        <end position="2333"/>
    </location>
</feature>
<dbReference type="GO" id="GO:0045259">
    <property type="term" value="C:proton-transporting ATP synthase complex"/>
    <property type="evidence" value="ECO:0007669"/>
    <property type="project" value="UniProtKB-KW"/>
</dbReference>
<feature type="transmembrane region" description="Helical" evidence="13">
    <location>
        <begin position="810"/>
        <end position="831"/>
    </location>
</feature>
<feature type="region of interest" description="Disordered" evidence="12">
    <location>
        <begin position="219"/>
        <end position="240"/>
    </location>
</feature>
<keyword evidence="16" id="KW-1185">Reference proteome</keyword>
<feature type="domain" description="PAS" evidence="14">
    <location>
        <begin position="1078"/>
        <end position="1124"/>
    </location>
</feature>
<evidence type="ECO:0000256" key="11">
    <source>
        <dbReference type="ARBA" id="ARBA00025198"/>
    </source>
</evidence>
<keyword evidence="9" id="KW-0406">Ion transport</keyword>
<dbReference type="Pfam" id="PF05181">
    <property type="entry name" value="XPA_C"/>
    <property type="match status" value="1"/>
</dbReference>
<accession>A0A2P6TG21</accession>
<organism evidence="15 16">
    <name type="scientific">Chlorella sorokiniana</name>
    <name type="common">Freshwater green alga</name>
    <dbReference type="NCBI Taxonomy" id="3076"/>
    <lineage>
        <taxon>Eukaryota</taxon>
        <taxon>Viridiplantae</taxon>
        <taxon>Chlorophyta</taxon>
        <taxon>core chlorophytes</taxon>
        <taxon>Trebouxiophyceae</taxon>
        <taxon>Chlorellales</taxon>
        <taxon>Chlorellaceae</taxon>
        <taxon>Chlorella clade</taxon>
        <taxon>Chlorella</taxon>
    </lineage>
</organism>
<dbReference type="InterPro" id="IPR037129">
    <property type="entry name" value="XPA_sf"/>
</dbReference>
<dbReference type="InterPro" id="IPR052552">
    <property type="entry name" value="YeaO-like"/>
</dbReference>
<dbReference type="OrthoDB" id="514414at2759"/>
<evidence type="ECO:0000256" key="1">
    <source>
        <dbReference type="ARBA" id="ARBA00004167"/>
    </source>
</evidence>
<dbReference type="CDD" id="cd06503">
    <property type="entry name" value="ATP-synt_Fo_b"/>
    <property type="match status" value="1"/>
</dbReference>
<evidence type="ECO:0000256" key="5">
    <source>
        <dbReference type="ARBA" id="ARBA00022606"/>
    </source>
</evidence>
<protein>
    <submittedName>
        <fullName evidence="15">Flagellar associated membrane</fullName>
    </submittedName>
</protein>
<keyword evidence="15" id="KW-0969">Cilium</keyword>
<evidence type="ECO:0000313" key="16">
    <source>
        <dbReference type="Proteomes" id="UP000239899"/>
    </source>
</evidence>
<feature type="compositionally biased region" description="Polar residues" evidence="12">
    <location>
        <begin position="1948"/>
        <end position="1962"/>
    </location>
</feature>
<dbReference type="Gene3D" id="3.90.530.10">
    <property type="entry name" value="XPA C-terminal domain"/>
    <property type="match status" value="1"/>
</dbReference>
<dbReference type="GO" id="GO:0015986">
    <property type="term" value="P:proton motive force-driven ATP synthesis"/>
    <property type="evidence" value="ECO:0007669"/>
    <property type="project" value="InterPro"/>
</dbReference>
<dbReference type="NCBIfam" id="TIGR00229">
    <property type="entry name" value="sensory_box"/>
    <property type="match status" value="2"/>
</dbReference>
<dbReference type="InterPro" id="IPR034679">
    <property type="entry name" value="ATP_synth_b"/>
</dbReference>
<keyword evidence="3" id="KW-0675">Receptor</keyword>
<feature type="region of interest" description="Disordered" evidence="12">
    <location>
        <begin position="1934"/>
        <end position="1973"/>
    </location>
</feature>
<dbReference type="PROSITE" id="PS50112">
    <property type="entry name" value="PAS"/>
    <property type="match status" value="1"/>
</dbReference>
<evidence type="ECO:0000256" key="4">
    <source>
        <dbReference type="ARBA" id="ARBA00022547"/>
    </source>
</evidence>
<reference evidence="15 16" key="1">
    <citation type="journal article" date="2018" name="Plant J.">
        <title>Genome sequences of Chlorella sorokiniana UTEX 1602 and Micractinium conductrix SAG 241.80: implications to maltose excretion by a green alga.</title>
        <authorList>
            <person name="Arriola M.B."/>
            <person name="Velmurugan N."/>
            <person name="Zhang Y."/>
            <person name="Plunkett M.H."/>
            <person name="Hondzo H."/>
            <person name="Barney B.M."/>
        </authorList>
    </citation>
    <scope>NUCLEOTIDE SEQUENCE [LARGE SCALE GENOMIC DNA]</scope>
    <source>
        <strain evidence="16">UTEX 1602</strain>
    </source>
</reference>
<dbReference type="InterPro" id="IPR000014">
    <property type="entry name" value="PAS"/>
</dbReference>
<dbReference type="PANTHER" id="PTHR31600">
    <property type="entry name" value="TINY MACROCYSTS PROTEIN B-RELATED"/>
    <property type="match status" value="1"/>
</dbReference>
<dbReference type="SUPFAM" id="SSF55785">
    <property type="entry name" value="PYP-like sensor domain (PAS domain)"/>
    <property type="match status" value="2"/>
</dbReference>
<dbReference type="GO" id="GO:0009881">
    <property type="term" value="F:photoreceptor activity"/>
    <property type="evidence" value="ECO:0007669"/>
    <property type="project" value="UniProtKB-KW"/>
</dbReference>
<dbReference type="SMART" id="SM00091">
    <property type="entry name" value="PAS"/>
    <property type="match status" value="3"/>
</dbReference>
<dbReference type="InterPro" id="IPR052994">
    <property type="entry name" value="Tiny_macrocysts_regulators"/>
</dbReference>
<keyword evidence="3" id="KW-0600">Photoreceptor protein</keyword>
<proteinExistence type="inferred from homology"/>
<keyword evidence="6 13" id="KW-0812">Transmembrane</keyword>
<dbReference type="InterPro" id="IPR013767">
    <property type="entry name" value="PAS_fold"/>
</dbReference>
<sequence length="2605" mass="282486">MATTFAAQRAFVAARPAARRVVVCSAQQKAPLALPKVLPAAVKPALLTAASNLLLALPSHAEAGKIFDFNATLPVMMGEFLLLMVFLDKFWFGPVGRVLDERDKELRGKLALVKDNGSEVAKLQAEAERLIGEARAAAQKQVSEAKAVVSAECAKELAEAKAKVDAELSRALATLESEKEAAMKTLDAQVEKLSADILGRVLPEGVRVRVERIRPRGPIDRPREMVGTRGRKRAAEPTEEPAAAVTLEQVLAAVDACRAAILQHAATISTSQVLELCREQMGLPDVVVLRSHRQAAKERALQLLEEQGQRPAAAAPPSAADLALGVEAYDSPRPHHRLVAASTAKRQYCLRDKDLAPLRKCVERNPINPAWEPMHLYRRLDRSSEPAAAMHDIKLVRAFDLAKGKAPQGGTTVLEDALWPRGIKKQNLPLDDWCKTVAPSRALREWFGHDPAKWAEFQRRYAAELDGSEAAWQSLLAAAQRGPLTLVRQPAAMAPTGRAASVSSGPSNEGGSSVASRESLGILGRDSGDAGDADLLRGNSNSKKETFFKLLFYIYTDRYLPTDWRYVGLAVLLQWVQLLLLFFGPGFDWNIDWHGNSFWRFCTRLQLQNAITQRSYKTYGATLYGGTALLLAILAIVAWLHFVLRTKTHFRCQWPSHLLRMGVCIIFTTLQTSYLLLFTVAVDCGKKSGGYKNYYFPDKGCFDMPHAAYFGLSVVMLLVFQALSALFALIECGATEPLSRNFLSLSNGSHFILRRFIKFFLPLVPVALRTVPRWEVTYLNVGEASLYSICWWASGLALIGIYYPQYWAKLTTAFLAGALPVALAVGSLAYLRLRRIWRVAMLFERWTPQLPRREVHKFHDAEEVEVVARVAHKLMRTETLDWVPIPLWVACAGNALRAGLAQFPDSAFLNIQLGTFEAVLRQEASGGLTYLQKARKCSGITIAERFQCFVREQEKLAKKSKESDASAIMDVTSWAEYQANYRAVIRAHKAALTAVKSFWQLLLHSDVSMTSLQRNFLRIEKARGQAERSYRAVMERYPNNPRILRAYSRFLQQLKNDPNGSSRYAASAARIEMRQDPVAEKMMAMVDETADAVAIINLEGLVQFVNDPFLRLFGYRKGELEGSNVARIMPNPFSAQHDSYLRNYATSRVPRILDTALEVVALHKHRFVFGVTLCVTPVTLGGVECFMVVCVSRGFGNVLGWAAEDVIGKSFSSLSSTSDKASAIMSQIIGGPAGEVHDYGELMIQTRYGEEVRVSCTGSRTGTDAVRVAKIHLTYADRYSGLLVVSPVSSRIIYANQTISELLGYPTEALIKLRLHELMPEPYAQLHQRYIKGRDLSRCPGLKCRSGRAVEFRAKSGKLVPVLMELTERTTETGNVFSVKIAPVASKEEAEYNRMSLSVNEQGEVVAPPQGNVSILGLQQDEVAGRPLSDFIDLYRRDKRSTAEVHAELLAKVRSKEVASFRVTAAIRGRRSVPCVLVVQLPSEDDAKESAAAAIMHLYRAGYLEGIMELDSNSRVKKASEDLCLIFGLPASELVGEPIQKVLPHVCPNGKSSELLVARGQRGGAKRSIGAVVSAEAVHPDGRPLHISLQASESTERPGRYMARVIVPRPISAVTMLADQPAAGAAGTAASRWAAAGAATAGGILQPGLYSATIAGPPGTDGSGGAPDGVNPPPGCPFHRALSGGSSLLQRLGVGGSRPASSGAAPGAAPAEGAQGGGTCPINPDTAGVLAGLSFPAESQFADPAVAAAAAAEIAAGQAGGSLASGSRPGTQGGSGVNPPPACPFHRPPTGASQHAAGTATQGATEAAEAEPGSAGPSERSMGLSSQGEPGESKAELEAAGSDGAQQEGGGDEEEVDQEELAAKRKMVESWLSSQAAAGGAAGGAAGADTIAAAGGAPAHAGGRSGGAGGEVLAGSPAKLALLAVPDVALALGDEPGGKPAGKANSMADDSSQPDSEGTSGMDSGMSEGDEDGVDFSRLKRYEKAFKVLNSARARQAINNLQARLKYLLGALVLAHVACFVVSFLLISSSLSYIDQIDYAGQAARISFSALTDVRNIQYAGVEMARYGHVVLFPEQNNSVATMSSKIDMFENYQETLYFGKGKAAQKTRDYYQQRINVTEFVDLADGVGELTTEMSLWEASQHAINAFHAVAELPEAYLTNMTLFPEWRYLIENVPEKISVQLIYATDLQTRLAVGRLHDIINATWGLLGGEGFFVPLITAYLFWLLRAVALERFNLFAVFLYLPRPAVLAQARAQIEADDLENDSDDDNDAETMGAGGSNSAVNMQLSARTLALRAAQDKLAISRKRMAWMLSPLALWFAAVLVLWLLQYYWLSSAEERVMALNASERIYVYNARTRFYANELAVEGNDIDADNDHTRNLRYQLDVAGQRIKFYGDTVLYGSHNPYRPLENDLHNLAKMDFMSTLFSNPTRAKLLFEQHVCHRASAEPPCFTPSHYEYQTLNMGLDTYINILMEKARYLAGEDMSVITVDHPIMRYIVEATKYDGTDMLKLANHIFMQISNFTDTKALQAAALVVVVVGCLAYLYLIAKPFFAATQAEPRKVAELLSLIPAVDVGALMDSAAGRTGVGALARTSSRSSDAESTD</sequence>
<dbReference type="Gene3D" id="3.30.450.20">
    <property type="entry name" value="PAS domain"/>
    <property type="match status" value="3"/>
</dbReference>
<dbReference type="EMBL" id="LHPG02000018">
    <property type="protein sequence ID" value="PRW33063.1"/>
    <property type="molecule type" value="Genomic_DNA"/>
</dbReference>
<feature type="transmembrane region" description="Helical" evidence="13">
    <location>
        <begin position="2528"/>
        <end position="2547"/>
    </location>
</feature>
<comment type="subcellular location">
    <subcellularLocation>
        <location evidence="1">Membrane</location>
        <topology evidence="1">Single-pass membrane protein</topology>
    </subcellularLocation>
</comment>
<dbReference type="InterPro" id="IPR022656">
    <property type="entry name" value="XPA_C"/>
</dbReference>
<dbReference type="HAMAP" id="MF_01399">
    <property type="entry name" value="ATP_synth_bprime"/>
    <property type="match status" value="1"/>
</dbReference>
<evidence type="ECO:0000256" key="10">
    <source>
        <dbReference type="ARBA" id="ARBA00023136"/>
    </source>
</evidence>
<dbReference type="InterPro" id="IPR057352">
    <property type="entry name" value="TPR_TmcB/C"/>
</dbReference>
<keyword evidence="15" id="KW-0282">Flagellum</keyword>
<evidence type="ECO:0000256" key="8">
    <source>
        <dbReference type="ARBA" id="ARBA00022989"/>
    </source>
</evidence>
<feature type="region of interest" description="Disordered" evidence="12">
    <location>
        <begin position="1760"/>
        <end position="1860"/>
    </location>
</feature>
<evidence type="ECO:0000256" key="13">
    <source>
        <dbReference type="SAM" id="Phobius"/>
    </source>
</evidence>
<dbReference type="HAMAP" id="MF_01398">
    <property type="entry name" value="ATP_synth_b_bprime"/>
    <property type="match status" value="1"/>
</dbReference>
<evidence type="ECO:0000256" key="12">
    <source>
        <dbReference type="SAM" id="MobiDB-lite"/>
    </source>
</evidence>
<keyword evidence="2" id="KW-0813">Transport</keyword>
<dbReference type="Pfam" id="PF13426">
    <property type="entry name" value="PAS_9"/>
    <property type="match status" value="2"/>
</dbReference>
<keyword evidence="7" id="KW-0375">Hydrogen ion transport</keyword>
<dbReference type="CDD" id="cd00130">
    <property type="entry name" value="PAS"/>
    <property type="match status" value="3"/>
</dbReference>
<feature type="compositionally biased region" description="Low complexity" evidence="12">
    <location>
        <begin position="1790"/>
        <end position="1819"/>
    </location>
</feature>
<dbReference type="Pfam" id="PF00989">
    <property type="entry name" value="PAS"/>
    <property type="match status" value="1"/>
</dbReference>
<feature type="compositionally biased region" description="Low complexity" evidence="12">
    <location>
        <begin position="1682"/>
        <end position="1713"/>
    </location>
</feature>
<keyword evidence="4" id="KW-0138">CF(0)</keyword>
<keyword evidence="5" id="KW-0716">Sensory transduction</keyword>
<evidence type="ECO:0000256" key="2">
    <source>
        <dbReference type="ARBA" id="ARBA00022448"/>
    </source>
</evidence>
<keyword evidence="10 13" id="KW-0472">Membrane</keyword>
<dbReference type="Pfam" id="PF25474">
    <property type="entry name" value="TPR_TmcB"/>
    <property type="match status" value="1"/>
</dbReference>
<evidence type="ECO:0000256" key="3">
    <source>
        <dbReference type="ARBA" id="ARBA00022543"/>
    </source>
</evidence>
<feature type="compositionally biased region" description="Acidic residues" evidence="12">
    <location>
        <begin position="1850"/>
        <end position="1860"/>
    </location>
</feature>
<feature type="compositionally biased region" description="Pro residues" evidence="12">
    <location>
        <begin position="1778"/>
        <end position="1787"/>
    </location>
</feature>
<dbReference type="Pfam" id="PF22752">
    <property type="entry name" value="DUF488-N3i"/>
    <property type="match status" value="1"/>
</dbReference>
<feature type="transmembrane region" description="Helical" evidence="13">
    <location>
        <begin position="784"/>
        <end position="803"/>
    </location>
</feature>